<feature type="domain" description="Inhibitor I9" evidence="14">
    <location>
        <begin position="37"/>
        <end position="128"/>
    </location>
</feature>
<dbReference type="InterPro" id="IPR034197">
    <property type="entry name" value="Peptidases_S8_3"/>
</dbReference>
<dbReference type="Gene3D" id="2.60.40.2310">
    <property type="match status" value="1"/>
</dbReference>
<evidence type="ECO:0000259" key="13">
    <source>
        <dbReference type="Pfam" id="PF02225"/>
    </source>
</evidence>
<keyword evidence="3" id="KW-0964">Secreted</keyword>
<dbReference type="InterPro" id="IPR036852">
    <property type="entry name" value="Peptidase_S8/S53_dom_sf"/>
</dbReference>
<dbReference type="CDD" id="cd04852">
    <property type="entry name" value="Peptidases_S8_3"/>
    <property type="match status" value="1"/>
</dbReference>
<gene>
    <name evidence="16" type="ORF">ACH5RR_038743</name>
</gene>
<evidence type="ECO:0000256" key="5">
    <source>
        <dbReference type="ARBA" id="ARBA00022729"/>
    </source>
</evidence>
<organism evidence="16 17">
    <name type="scientific">Cinchona calisaya</name>
    <dbReference type="NCBI Taxonomy" id="153742"/>
    <lineage>
        <taxon>Eukaryota</taxon>
        <taxon>Viridiplantae</taxon>
        <taxon>Streptophyta</taxon>
        <taxon>Embryophyta</taxon>
        <taxon>Tracheophyta</taxon>
        <taxon>Spermatophyta</taxon>
        <taxon>Magnoliopsida</taxon>
        <taxon>eudicotyledons</taxon>
        <taxon>Gunneridae</taxon>
        <taxon>Pentapetalae</taxon>
        <taxon>asterids</taxon>
        <taxon>lamiids</taxon>
        <taxon>Gentianales</taxon>
        <taxon>Rubiaceae</taxon>
        <taxon>Cinchonoideae</taxon>
        <taxon>Cinchoneae</taxon>
        <taxon>Cinchona</taxon>
    </lineage>
</organism>
<feature type="active site" description="Charge relay system" evidence="9 10">
    <location>
        <position position="542"/>
    </location>
</feature>
<dbReference type="Gene3D" id="3.30.70.80">
    <property type="entry name" value="Peptidase S8 propeptide/proteinase inhibitor I9"/>
    <property type="match status" value="1"/>
</dbReference>
<dbReference type="EMBL" id="JBJUIK010000016">
    <property type="protein sequence ID" value="KAL3499650.1"/>
    <property type="molecule type" value="Genomic_DNA"/>
</dbReference>
<comment type="subcellular location">
    <subcellularLocation>
        <location evidence="1">Secreted</location>
    </subcellularLocation>
</comment>
<dbReference type="GO" id="GO:0005576">
    <property type="term" value="C:extracellular region"/>
    <property type="evidence" value="ECO:0007669"/>
    <property type="project" value="UniProtKB-SubCell"/>
</dbReference>
<protein>
    <submittedName>
        <fullName evidence="16">Uncharacterized protein</fullName>
    </submittedName>
</protein>
<dbReference type="FunFam" id="3.50.30.30:FF:000005">
    <property type="entry name" value="subtilisin-like protease SBT1.5"/>
    <property type="match status" value="1"/>
</dbReference>
<dbReference type="Proteomes" id="UP001630127">
    <property type="component" value="Unassembled WGS sequence"/>
</dbReference>
<dbReference type="PROSITE" id="PS00136">
    <property type="entry name" value="SUBTILASE_ASP"/>
    <property type="match status" value="1"/>
</dbReference>
<dbReference type="InterPro" id="IPR037045">
    <property type="entry name" value="S8pro/Inhibitor_I9_sf"/>
</dbReference>
<evidence type="ECO:0000313" key="16">
    <source>
        <dbReference type="EMBL" id="KAL3499650.1"/>
    </source>
</evidence>
<dbReference type="Pfam" id="PF17766">
    <property type="entry name" value="fn3_6"/>
    <property type="match status" value="1"/>
</dbReference>
<feature type="active site" description="Charge relay system" evidence="9 10">
    <location>
        <position position="160"/>
    </location>
</feature>
<dbReference type="Pfam" id="PF00082">
    <property type="entry name" value="Peptidase_S8"/>
    <property type="match status" value="1"/>
</dbReference>
<evidence type="ECO:0000256" key="4">
    <source>
        <dbReference type="ARBA" id="ARBA00022670"/>
    </source>
</evidence>
<keyword evidence="6 10" id="KW-0378">Hydrolase</keyword>
<dbReference type="CDD" id="cd02120">
    <property type="entry name" value="PA_subtilisin_like"/>
    <property type="match status" value="1"/>
</dbReference>
<accession>A0ABD2Y0A6</accession>
<feature type="domain" description="Subtilisin-like protease fibronectin type-III" evidence="15">
    <location>
        <begin position="656"/>
        <end position="751"/>
    </location>
</feature>
<dbReference type="InterPro" id="IPR046450">
    <property type="entry name" value="PA_dom_sf"/>
</dbReference>
<keyword evidence="7 10" id="KW-0720">Serine protease</keyword>
<evidence type="ECO:0000256" key="8">
    <source>
        <dbReference type="ARBA" id="ARBA00023180"/>
    </source>
</evidence>
<comment type="caution">
    <text evidence="16">The sequence shown here is derived from an EMBL/GenBank/DDBJ whole genome shotgun (WGS) entry which is preliminary data.</text>
</comment>
<evidence type="ECO:0000256" key="1">
    <source>
        <dbReference type="ARBA" id="ARBA00004613"/>
    </source>
</evidence>
<evidence type="ECO:0000259" key="14">
    <source>
        <dbReference type="Pfam" id="PF05922"/>
    </source>
</evidence>
<evidence type="ECO:0000259" key="12">
    <source>
        <dbReference type="Pfam" id="PF00082"/>
    </source>
</evidence>
<dbReference type="InterPro" id="IPR000209">
    <property type="entry name" value="Peptidase_S8/S53_dom"/>
</dbReference>
<evidence type="ECO:0000256" key="2">
    <source>
        <dbReference type="ARBA" id="ARBA00011073"/>
    </source>
</evidence>
<evidence type="ECO:0000256" key="7">
    <source>
        <dbReference type="ARBA" id="ARBA00022825"/>
    </source>
</evidence>
<dbReference type="GO" id="GO:0004252">
    <property type="term" value="F:serine-type endopeptidase activity"/>
    <property type="evidence" value="ECO:0007669"/>
    <property type="project" value="UniProtKB-UniRule"/>
</dbReference>
<feature type="chain" id="PRO_5044890161" evidence="11">
    <location>
        <begin position="27"/>
        <end position="759"/>
    </location>
</feature>
<keyword evidence="5 11" id="KW-0732">Signal</keyword>
<dbReference type="SUPFAM" id="SSF52743">
    <property type="entry name" value="Subtilisin-like"/>
    <property type="match status" value="1"/>
</dbReference>
<evidence type="ECO:0000313" key="17">
    <source>
        <dbReference type="Proteomes" id="UP001630127"/>
    </source>
</evidence>
<keyword evidence="4 10" id="KW-0645">Protease</keyword>
<dbReference type="SUPFAM" id="SSF52025">
    <property type="entry name" value="PA domain"/>
    <property type="match status" value="1"/>
</dbReference>
<dbReference type="AlphaFoldDB" id="A0ABD2Y0A6"/>
<evidence type="ECO:0000256" key="3">
    <source>
        <dbReference type="ARBA" id="ARBA00022525"/>
    </source>
</evidence>
<sequence length="759" mass="81051">MLSNMGLMQIVTLFCVLNFHLLSISANGIQQQSNLETYIVHVELPDQSDSSTLSTTSSSSSNEDLDSWYKSLLPTTLASSNEEGSRMVYPYHNVFKGFAAKLSAEDVKAMEKKPGFLSARPQKVLSLHTTHTPNFLGLHQNTGFWNESNYGKGVIIGVLDTGIIPDHPSFGDDGMLPPPAKWKGKCEFNTSVCNNKLIGARFFRDGNGSPIDVSGHGTHTASTAAGNYVKGANVFGNANGTAVGIAPRAHLAIYKVCTIGCSESDILAAMDIAIDDGVDILSLSLGGSSEPFYSDNIALGAYSAMEKGIFVSCSAGNNGPTSSTLSNEAPWILTVGASTIDRKIRATAVLGNKEELEGQTLYQPKDFPSKLFPIYFPGANQSDSNADRFCTRALLNKTDIRGKIAVCEVGAIPIVSKGINVKDAGGVGMIIINPEESGYTTRADAHVLPATHLSYADRLKLINYVNSASSPMAAISFKGTIIGDNHAPAVASFSSRGPSQASVGILKPDIIGPGVNILAAWHRSIENNTNTKSNFNVISGTSMSCPHLSGVAALLKSAHPDWSPAAIKSAMMTTTDLVNLAKNPIEDQRQLPADIFASGAGHVNPARASNPGLIYDIEPKDYVPYLCGLNYTNREVALILQRKVNCMEESSILEAQLNYPSFSIVVGSTVQKYTRTVTNVGEAKSVYTAQIVLPEGVNVTINPNMLRFTEMNQKLTYEVTFSRLGSVANITMSQGSLTWTSSKYSVRSPIAAIFGAVGF</sequence>
<dbReference type="Pfam" id="PF05922">
    <property type="entry name" value="Inhibitor_I9"/>
    <property type="match status" value="1"/>
</dbReference>
<evidence type="ECO:0000256" key="10">
    <source>
        <dbReference type="PROSITE-ProRule" id="PRU01240"/>
    </source>
</evidence>
<feature type="signal peptide" evidence="11">
    <location>
        <begin position="1"/>
        <end position="26"/>
    </location>
</feature>
<evidence type="ECO:0000256" key="9">
    <source>
        <dbReference type="PIRSR" id="PIRSR615500-1"/>
    </source>
</evidence>
<keyword evidence="17" id="KW-1185">Reference proteome</keyword>
<evidence type="ECO:0000259" key="15">
    <source>
        <dbReference type="Pfam" id="PF17766"/>
    </source>
</evidence>
<dbReference type="InterPro" id="IPR023827">
    <property type="entry name" value="Peptidase_S8_Asp-AS"/>
</dbReference>
<dbReference type="FunFam" id="2.60.40.2310:FF:000001">
    <property type="entry name" value="Subtilisin-like protease SBT1.5"/>
    <property type="match status" value="1"/>
</dbReference>
<dbReference type="Pfam" id="PF02225">
    <property type="entry name" value="PA"/>
    <property type="match status" value="1"/>
</dbReference>
<dbReference type="InterPro" id="IPR041469">
    <property type="entry name" value="Subtilisin-like_FN3"/>
</dbReference>
<dbReference type="Gene3D" id="3.40.50.200">
    <property type="entry name" value="Peptidase S8/S53 domain"/>
    <property type="match status" value="1"/>
</dbReference>
<dbReference type="PROSITE" id="PS51892">
    <property type="entry name" value="SUBTILASE"/>
    <property type="match status" value="1"/>
</dbReference>
<proteinExistence type="inferred from homology"/>
<reference evidence="16 17" key="1">
    <citation type="submission" date="2024-11" db="EMBL/GenBank/DDBJ databases">
        <title>A near-complete genome assembly of Cinchona calisaya.</title>
        <authorList>
            <person name="Lian D.C."/>
            <person name="Zhao X.W."/>
            <person name="Wei L."/>
        </authorList>
    </citation>
    <scope>NUCLEOTIDE SEQUENCE [LARGE SCALE GENOMIC DNA]</scope>
    <source>
        <tissue evidence="16">Nenye</tissue>
    </source>
</reference>
<dbReference type="PANTHER" id="PTHR10795">
    <property type="entry name" value="PROPROTEIN CONVERTASE SUBTILISIN/KEXIN"/>
    <property type="match status" value="1"/>
</dbReference>
<dbReference type="PRINTS" id="PR00723">
    <property type="entry name" value="SUBTILISIN"/>
</dbReference>
<evidence type="ECO:0000256" key="6">
    <source>
        <dbReference type="ARBA" id="ARBA00022801"/>
    </source>
</evidence>
<feature type="domain" description="PA" evidence="13">
    <location>
        <begin position="389"/>
        <end position="459"/>
    </location>
</feature>
<dbReference type="InterPro" id="IPR015500">
    <property type="entry name" value="Peptidase_S8_subtilisin-rel"/>
</dbReference>
<dbReference type="InterPro" id="IPR003137">
    <property type="entry name" value="PA_domain"/>
</dbReference>
<dbReference type="Gene3D" id="3.50.30.30">
    <property type="match status" value="1"/>
</dbReference>
<feature type="domain" description="Peptidase S8/S53" evidence="12">
    <location>
        <begin position="151"/>
        <end position="578"/>
    </location>
</feature>
<dbReference type="FunFam" id="3.40.50.200:FF:000006">
    <property type="entry name" value="Subtilisin-like protease SBT1.5"/>
    <property type="match status" value="1"/>
</dbReference>
<comment type="similarity">
    <text evidence="2 10">Belongs to the peptidase S8 family.</text>
</comment>
<dbReference type="GO" id="GO:0006508">
    <property type="term" value="P:proteolysis"/>
    <property type="evidence" value="ECO:0007669"/>
    <property type="project" value="UniProtKB-KW"/>
</dbReference>
<keyword evidence="8" id="KW-0325">Glycoprotein</keyword>
<feature type="active site" description="Charge relay system" evidence="9 10">
    <location>
        <position position="216"/>
    </location>
</feature>
<evidence type="ECO:0000256" key="11">
    <source>
        <dbReference type="SAM" id="SignalP"/>
    </source>
</evidence>
<dbReference type="InterPro" id="IPR045051">
    <property type="entry name" value="SBT"/>
</dbReference>
<name>A0ABD2Y0A6_9GENT</name>
<dbReference type="InterPro" id="IPR010259">
    <property type="entry name" value="S8pro/Inhibitor_I9"/>
</dbReference>